<gene>
    <name evidence="2" type="ORF">GCM10010420_02430</name>
</gene>
<keyword evidence="1" id="KW-1133">Transmembrane helix</keyword>
<proteinExistence type="predicted"/>
<name>A0ABN3HNL4_9ACTN</name>
<protein>
    <submittedName>
        <fullName evidence="2">DUF5326 family protein</fullName>
    </submittedName>
</protein>
<evidence type="ECO:0000313" key="3">
    <source>
        <dbReference type="Proteomes" id="UP001500058"/>
    </source>
</evidence>
<keyword evidence="1" id="KW-0472">Membrane</keyword>
<organism evidence="2 3">
    <name type="scientific">Streptomyces glaucosporus</name>
    <dbReference type="NCBI Taxonomy" id="284044"/>
    <lineage>
        <taxon>Bacteria</taxon>
        <taxon>Bacillati</taxon>
        <taxon>Actinomycetota</taxon>
        <taxon>Actinomycetes</taxon>
        <taxon>Kitasatosporales</taxon>
        <taxon>Streptomycetaceae</taxon>
        <taxon>Streptomyces</taxon>
    </lineage>
</organism>
<dbReference type="RefSeq" id="WP_344628875.1">
    <property type="nucleotide sequence ID" value="NZ_BAAATJ010000001.1"/>
</dbReference>
<sequence length="68" mass="7330">MDVKGTFAALPWWVKWVAIPLIALFVFGGLIANVVGFILSLVFKLLLFAALVGGLVYVVRKFTSSSGT</sequence>
<dbReference type="EMBL" id="BAAATJ010000001">
    <property type="protein sequence ID" value="GAA2383804.1"/>
    <property type="molecule type" value="Genomic_DNA"/>
</dbReference>
<dbReference type="Pfam" id="PF17260">
    <property type="entry name" value="DUF5326"/>
    <property type="match status" value="1"/>
</dbReference>
<feature type="transmembrane region" description="Helical" evidence="1">
    <location>
        <begin position="37"/>
        <end position="59"/>
    </location>
</feature>
<evidence type="ECO:0000313" key="2">
    <source>
        <dbReference type="EMBL" id="GAA2383804.1"/>
    </source>
</evidence>
<keyword evidence="3" id="KW-1185">Reference proteome</keyword>
<accession>A0ABN3HNL4</accession>
<reference evidence="2 3" key="1">
    <citation type="journal article" date="2019" name="Int. J. Syst. Evol. Microbiol.">
        <title>The Global Catalogue of Microorganisms (GCM) 10K type strain sequencing project: providing services to taxonomists for standard genome sequencing and annotation.</title>
        <authorList>
            <consortium name="The Broad Institute Genomics Platform"/>
            <consortium name="The Broad Institute Genome Sequencing Center for Infectious Disease"/>
            <person name="Wu L."/>
            <person name="Ma J."/>
        </authorList>
    </citation>
    <scope>NUCLEOTIDE SEQUENCE [LARGE SCALE GENOMIC DNA]</scope>
    <source>
        <strain evidence="2 3">JCM 6921</strain>
    </source>
</reference>
<dbReference type="InterPro" id="IPR020246">
    <property type="entry name" value="Uncharacterised_SCO3924"/>
</dbReference>
<feature type="transmembrane region" description="Helical" evidence="1">
    <location>
        <begin position="12"/>
        <end position="31"/>
    </location>
</feature>
<evidence type="ECO:0000256" key="1">
    <source>
        <dbReference type="SAM" id="Phobius"/>
    </source>
</evidence>
<dbReference type="Proteomes" id="UP001500058">
    <property type="component" value="Unassembled WGS sequence"/>
</dbReference>
<keyword evidence="1" id="KW-0812">Transmembrane</keyword>
<comment type="caution">
    <text evidence="2">The sequence shown here is derived from an EMBL/GenBank/DDBJ whole genome shotgun (WGS) entry which is preliminary data.</text>
</comment>